<evidence type="ECO:0000259" key="5">
    <source>
        <dbReference type="Pfam" id="PF14432"/>
    </source>
</evidence>
<dbReference type="Pfam" id="PF14432">
    <property type="entry name" value="DYW_deaminase"/>
    <property type="match status" value="1"/>
</dbReference>
<feature type="repeat" description="PPR" evidence="4">
    <location>
        <begin position="138"/>
        <end position="168"/>
    </location>
</feature>
<dbReference type="GO" id="GO:0008270">
    <property type="term" value="F:zinc ion binding"/>
    <property type="evidence" value="ECO:0007669"/>
    <property type="project" value="InterPro"/>
</dbReference>
<dbReference type="GO" id="GO:0003729">
    <property type="term" value="F:mRNA binding"/>
    <property type="evidence" value="ECO:0007669"/>
    <property type="project" value="UniProtKB-ARBA"/>
</dbReference>
<proteinExistence type="inferred from homology"/>
<evidence type="ECO:0000313" key="6">
    <source>
        <dbReference type="EMBL" id="OAY64535.1"/>
    </source>
</evidence>
<dbReference type="InterPro" id="IPR032867">
    <property type="entry name" value="DYW_dom"/>
</dbReference>
<evidence type="ECO:0000256" key="2">
    <source>
        <dbReference type="ARBA" id="ARBA00022737"/>
    </source>
</evidence>
<dbReference type="Gene3D" id="1.25.40.10">
    <property type="entry name" value="Tetratricopeptide repeat domain"/>
    <property type="match status" value="3"/>
</dbReference>
<dbReference type="FunFam" id="1.25.40.10:FF:000073">
    <property type="entry name" value="Pentatricopeptide repeat-containing protein chloroplastic"/>
    <property type="match status" value="1"/>
</dbReference>
<feature type="repeat" description="PPR" evidence="4">
    <location>
        <begin position="36"/>
        <end position="66"/>
    </location>
</feature>
<dbReference type="PANTHER" id="PTHR47926">
    <property type="entry name" value="PENTATRICOPEPTIDE REPEAT-CONTAINING PROTEIN"/>
    <property type="match status" value="1"/>
</dbReference>
<keyword evidence="2" id="KW-0677">Repeat</keyword>
<dbReference type="NCBIfam" id="TIGR00756">
    <property type="entry name" value="PPR"/>
    <property type="match status" value="5"/>
</dbReference>
<feature type="repeat" description="PPR" evidence="4">
    <location>
        <begin position="169"/>
        <end position="203"/>
    </location>
</feature>
<reference evidence="6 7" key="1">
    <citation type="journal article" date="2016" name="DNA Res.">
        <title>The draft genome of MD-2 pineapple using hybrid error correction of long reads.</title>
        <authorList>
            <person name="Redwan R.M."/>
            <person name="Saidin A."/>
            <person name="Kumar S.V."/>
        </authorList>
    </citation>
    <scope>NUCLEOTIDE SEQUENCE [LARGE SCALE GENOMIC DNA]</scope>
    <source>
        <strain evidence="7">cv. MD2</strain>
        <tissue evidence="6">Leaf</tissue>
    </source>
</reference>
<name>A0A199UIY5_ANACO</name>
<dbReference type="InterPro" id="IPR011990">
    <property type="entry name" value="TPR-like_helical_dom_sf"/>
</dbReference>
<dbReference type="PANTHER" id="PTHR47926:SF347">
    <property type="entry name" value="PENTATRICOPEPTIDE REPEAT-CONTAINING PROTEIN"/>
    <property type="match status" value="1"/>
</dbReference>
<comment type="similarity">
    <text evidence="1">Belongs to the PPR family. PCMP-H subfamily.</text>
</comment>
<comment type="caution">
    <text evidence="6">The sequence shown here is derived from an EMBL/GenBank/DDBJ whole genome shotgun (WGS) entry which is preliminary data.</text>
</comment>
<organism evidence="6 7">
    <name type="scientific">Ananas comosus</name>
    <name type="common">Pineapple</name>
    <name type="synonym">Ananas ananas</name>
    <dbReference type="NCBI Taxonomy" id="4615"/>
    <lineage>
        <taxon>Eukaryota</taxon>
        <taxon>Viridiplantae</taxon>
        <taxon>Streptophyta</taxon>
        <taxon>Embryophyta</taxon>
        <taxon>Tracheophyta</taxon>
        <taxon>Spermatophyta</taxon>
        <taxon>Magnoliopsida</taxon>
        <taxon>Liliopsida</taxon>
        <taxon>Poales</taxon>
        <taxon>Bromeliaceae</taxon>
        <taxon>Bromelioideae</taxon>
        <taxon>Ananas</taxon>
    </lineage>
</organism>
<accession>A0A199UIY5</accession>
<gene>
    <name evidence="6" type="ORF">ACMD2_08832</name>
</gene>
<dbReference type="Pfam" id="PF13041">
    <property type="entry name" value="PPR_2"/>
    <property type="match status" value="2"/>
</dbReference>
<evidence type="ECO:0000313" key="7">
    <source>
        <dbReference type="Proteomes" id="UP000092600"/>
    </source>
</evidence>
<dbReference type="InterPro" id="IPR002885">
    <property type="entry name" value="PPR_rpt"/>
</dbReference>
<dbReference type="GO" id="GO:0009451">
    <property type="term" value="P:RNA modification"/>
    <property type="evidence" value="ECO:0007669"/>
    <property type="project" value="InterPro"/>
</dbReference>
<evidence type="ECO:0000256" key="3">
    <source>
        <dbReference type="ARBA" id="ARBA00022946"/>
    </source>
</evidence>
<dbReference type="Pfam" id="PF20431">
    <property type="entry name" value="E_motif"/>
    <property type="match status" value="1"/>
</dbReference>
<dbReference type="Proteomes" id="UP000092600">
    <property type="component" value="Unassembled WGS sequence"/>
</dbReference>
<dbReference type="Pfam" id="PF13812">
    <property type="entry name" value="PPR_3"/>
    <property type="match status" value="1"/>
</dbReference>
<dbReference type="InterPro" id="IPR046848">
    <property type="entry name" value="E_motif"/>
</dbReference>
<feature type="domain" description="DYW" evidence="5">
    <location>
        <begin position="403"/>
        <end position="471"/>
    </location>
</feature>
<evidence type="ECO:0000256" key="1">
    <source>
        <dbReference type="ARBA" id="ARBA00006643"/>
    </source>
</evidence>
<sequence>MRVPSRRSAATFSFLLRACGSRGAHAPIVRSGFASDVVVCTDLLRSYAASGSIADAEKVFDEMPRRDLVSWNAMISCYARAGLHDAALGLYPRMRRSRAGLDEYTAVALLSACAHVGALDFGTWVHEFADKKGFVERNVFVGNALVDMYAKCGSLEKARRVFDRMPSRDIFTWNSMISGLGIHGRGEEAIAFFERMLVAGVKPNAISFLGLLMGCSHQGLVDEGLKYFELMSSEFCVKPDVKHYGCIVDIYGRAGKLERALEFANNSPSNSNDPVLWRTLLSASKIHKNIEMGEIAFENLVGMSAHNAGDCALLADIYSNAGDSNGVSRMRKMVKDHGIKTAPGWSWIEVGGDVRKFVVGDTSHPDAKVIYKKLKEMIGRAGSVGLLEEDSCKFSKEENGRECHSEMLAIAYGLMRTPEGTSLRIVKNLRVCKECHLMTKMVSKAYSREIIVRDRVRFHHFKDGSCSCKDFCQICDPGDSKVAISSVCKLKTVVSRLEEIPLDQNSFLNISS</sequence>
<dbReference type="AlphaFoldDB" id="A0A199UIY5"/>
<dbReference type="PROSITE" id="PS51375">
    <property type="entry name" value="PPR"/>
    <property type="match status" value="4"/>
</dbReference>
<dbReference type="EMBL" id="LSRQ01007832">
    <property type="protein sequence ID" value="OAY64535.1"/>
    <property type="molecule type" value="Genomic_DNA"/>
</dbReference>
<keyword evidence="3" id="KW-0809">Transit peptide</keyword>
<protein>
    <submittedName>
        <fullName evidence="6">Pentatricopeptide repeat-containing protein</fullName>
    </submittedName>
</protein>
<dbReference type="FunFam" id="1.25.40.10:FF:000690">
    <property type="entry name" value="Pentatricopeptide repeat-containing protein"/>
    <property type="match status" value="1"/>
</dbReference>
<dbReference type="Pfam" id="PF01535">
    <property type="entry name" value="PPR"/>
    <property type="match status" value="1"/>
</dbReference>
<evidence type="ECO:0000256" key="4">
    <source>
        <dbReference type="PROSITE-ProRule" id="PRU00708"/>
    </source>
</evidence>
<feature type="repeat" description="PPR" evidence="4">
    <location>
        <begin position="67"/>
        <end position="101"/>
    </location>
</feature>
<dbReference type="InterPro" id="IPR046960">
    <property type="entry name" value="PPR_At4g14850-like_plant"/>
</dbReference>